<sequence>MLVPAILYREQIQKEFQKYYYTTDMMYETGCLDNWSPNIEVNPDEQTYQYAIVRNDDKLIGFLTFRIDWYCSRVYNFGLFSFDRGNTLIGREVFHKLDELVNRFHRVEWRAISGNPACKSYDSFIEKYNGNKHVLKDAIRDRTGNYHDDIIYEIVRGGRNGEK</sequence>
<name>A0A845KIE0_9FIRM</name>
<protein>
    <recommendedName>
        <fullName evidence="3">N-acetyltransferase domain-containing protein</fullName>
    </recommendedName>
</protein>
<evidence type="ECO:0008006" key="3">
    <source>
        <dbReference type="Google" id="ProtNLM"/>
    </source>
</evidence>
<accession>A0A845KIE0</accession>
<dbReference type="Gene3D" id="3.40.630.30">
    <property type="match status" value="1"/>
</dbReference>
<comment type="caution">
    <text evidence="1">The sequence shown here is derived from an EMBL/GenBank/DDBJ whole genome shotgun (WGS) entry which is preliminary data.</text>
</comment>
<gene>
    <name evidence="1" type="ORF">GT565_00890</name>
</gene>
<evidence type="ECO:0000313" key="2">
    <source>
        <dbReference type="Proteomes" id="UP000446719"/>
    </source>
</evidence>
<dbReference type="RefSeq" id="WP_161158725.1">
    <property type="nucleotide sequence ID" value="NZ_WWSB01000001.1"/>
</dbReference>
<proteinExistence type="predicted"/>
<dbReference type="EMBL" id="WWSB01000001">
    <property type="protein sequence ID" value="MZK16698.1"/>
    <property type="molecule type" value="Genomic_DNA"/>
</dbReference>
<organism evidence="1 2">
    <name type="scientific">Dorea longicatena</name>
    <dbReference type="NCBI Taxonomy" id="88431"/>
    <lineage>
        <taxon>Bacteria</taxon>
        <taxon>Bacillati</taxon>
        <taxon>Bacillota</taxon>
        <taxon>Clostridia</taxon>
        <taxon>Lachnospirales</taxon>
        <taxon>Lachnospiraceae</taxon>
        <taxon>Dorea</taxon>
    </lineage>
</organism>
<reference evidence="1 2" key="1">
    <citation type="journal article" date="2019" name="Nat. Med.">
        <title>A library of human gut bacterial isolates paired with longitudinal multiomics data enables mechanistic microbiome research.</title>
        <authorList>
            <person name="Poyet M."/>
            <person name="Groussin M."/>
            <person name="Gibbons S.M."/>
            <person name="Avila-Pacheco J."/>
            <person name="Jiang X."/>
            <person name="Kearney S.M."/>
            <person name="Perrotta A.R."/>
            <person name="Berdy B."/>
            <person name="Zhao S."/>
            <person name="Lieberman T.D."/>
            <person name="Swanson P.K."/>
            <person name="Smith M."/>
            <person name="Roesemann S."/>
            <person name="Alexander J.E."/>
            <person name="Rich S.A."/>
            <person name="Livny J."/>
            <person name="Vlamakis H."/>
            <person name="Clish C."/>
            <person name="Bullock K."/>
            <person name="Deik A."/>
            <person name="Scott J."/>
            <person name="Pierce K.A."/>
            <person name="Xavier R.J."/>
            <person name="Alm E.J."/>
        </authorList>
    </citation>
    <scope>NUCLEOTIDE SEQUENCE [LARGE SCALE GENOMIC DNA]</scope>
    <source>
        <strain evidence="1 2">BIOML-A7</strain>
    </source>
</reference>
<evidence type="ECO:0000313" key="1">
    <source>
        <dbReference type="EMBL" id="MZK16698.1"/>
    </source>
</evidence>
<dbReference type="Proteomes" id="UP000446719">
    <property type="component" value="Unassembled WGS sequence"/>
</dbReference>
<dbReference type="AlphaFoldDB" id="A0A845KIE0"/>